<dbReference type="EMBL" id="JARWAI010000003">
    <property type="protein sequence ID" value="MDR5874422.1"/>
    <property type="molecule type" value="Genomic_DNA"/>
</dbReference>
<feature type="domain" description="NAD-dependent epimerase/dehydratase" evidence="6">
    <location>
        <begin position="8"/>
        <end position="232"/>
    </location>
</feature>
<evidence type="ECO:0000256" key="3">
    <source>
        <dbReference type="ARBA" id="ARBA00018569"/>
    </source>
</evidence>
<protein>
    <recommendedName>
        <fullName evidence="3">UDP-glucose 4-epimerase</fullName>
    </recommendedName>
    <alternativeName>
        <fullName evidence="5">Galactowaldenase</fullName>
    </alternativeName>
    <alternativeName>
        <fullName evidence="4">UDP-galactose 4-epimerase</fullName>
    </alternativeName>
</protein>
<dbReference type="PANTHER" id="PTHR43725">
    <property type="entry name" value="UDP-GLUCOSE 4-EPIMERASE"/>
    <property type="match status" value="1"/>
</dbReference>
<dbReference type="Proteomes" id="UP001269267">
    <property type="component" value="Unassembled WGS sequence"/>
</dbReference>
<dbReference type="SUPFAM" id="SSF51735">
    <property type="entry name" value="NAD(P)-binding Rossmann-fold domains"/>
    <property type="match status" value="1"/>
</dbReference>
<evidence type="ECO:0000313" key="7">
    <source>
        <dbReference type="EMBL" id="MDR5874422.1"/>
    </source>
</evidence>
<dbReference type="RefSeq" id="WP_230445376.1">
    <property type="nucleotide sequence ID" value="NZ_JARWAI010000003.1"/>
</dbReference>
<organism evidence="7 8">
    <name type="scientific">Vreelandella gomseomensis</name>
    <dbReference type="NCBI Taxonomy" id="370766"/>
    <lineage>
        <taxon>Bacteria</taxon>
        <taxon>Pseudomonadati</taxon>
        <taxon>Pseudomonadota</taxon>
        <taxon>Gammaproteobacteria</taxon>
        <taxon>Oceanospirillales</taxon>
        <taxon>Halomonadaceae</taxon>
        <taxon>Vreelandella</taxon>
    </lineage>
</organism>
<proteinExistence type="inferred from homology"/>
<sequence length="324" mass="35034">MGNDDKCILVTGGAGFIGSHTVELLLASGYSVRVLDNFSSGHIDNLPQHEHLDIVQGDIRDQEQVNAVMQGATHCLHLAAQVSVSRSVEDPCDSATHNILGALNVMHAAAQAKVSKLVYASSAAVYGAPSQLPLTEASALAPLSPYGLEKWVDERYAALLASLHGLPSLGLRYFNVYGPRQDPRSPYAGVVARFIDRMLAHQAPIIFGDGTQSRDFIYVGDVARANLTALFSTHCGICNVATGQQIDLLDLIDLLSRSTGCTLPAQHLPAKAEDIRHSYGDPHRLAEWLSLTPQWTMDEGLGELIHHCRQTMTDDERPPLTVNA</sequence>
<dbReference type="Gene3D" id="3.40.50.720">
    <property type="entry name" value="NAD(P)-binding Rossmann-like Domain"/>
    <property type="match status" value="1"/>
</dbReference>
<accession>A0ABU1GAT5</accession>
<evidence type="ECO:0000256" key="5">
    <source>
        <dbReference type="ARBA" id="ARBA00033067"/>
    </source>
</evidence>
<evidence type="ECO:0000256" key="1">
    <source>
        <dbReference type="ARBA" id="ARBA00004947"/>
    </source>
</evidence>
<dbReference type="Gene3D" id="3.90.25.10">
    <property type="entry name" value="UDP-galactose 4-epimerase, domain 1"/>
    <property type="match status" value="1"/>
</dbReference>
<evidence type="ECO:0000313" key="8">
    <source>
        <dbReference type="Proteomes" id="UP001269267"/>
    </source>
</evidence>
<reference evidence="7 8" key="1">
    <citation type="submission" date="2023-04" db="EMBL/GenBank/DDBJ databases">
        <title>A long-awaited taxogenomic arrangement of the family Halomonadaceae.</title>
        <authorList>
            <person name="De La Haba R."/>
            <person name="Chuvochina M."/>
            <person name="Wittouck S."/>
            <person name="Arahal D.R."/>
            <person name="Sanchez-Porro C."/>
            <person name="Hugenholtz P."/>
            <person name="Ventosa A."/>
        </authorList>
    </citation>
    <scope>NUCLEOTIDE SEQUENCE [LARGE SCALE GENOMIC DNA]</scope>
    <source>
        <strain evidence="7 8">DSM 18042</strain>
    </source>
</reference>
<comment type="caution">
    <text evidence="7">The sequence shown here is derived from an EMBL/GenBank/DDBJ whole genome shotgun (WGS) entry which is preliminary data.</text>
</comment>
<gene>
    <name evidence="7" type="ORF">QC815_05735</name>
</gene>
<evidence type="ECO:0000256" key="4">
    <source>
        <dbReference type="ARBA" id="ARBA00031367"/>
    </source>
</evidence>
<dbReference type="PANTHER" id="PTHR43725:SF53">
    <property type="entry name" value="UDP-ARABINOSE 4-EPIMERASE 1"/>
    <property type="match status" value="1"/>
</dbReference>
<evidence type="ECO:0000256" key="2">
    <source>
        <dbReference type="ARBA" id="ARBA00007637"/>
    </source>
</evidence>
<dbReference type="InterPro" id="IPR001509">
    <property type="entry name" value="Epimerase_deHydtase"/>
</dbReference>
<comment type="pathway">
    <text evidence="1">Carbohydrate metabolism; galactose metabolism.</text>
</comment>
<comment type="similarity">
    <text evidence="2">Belongs to the NAD(P)-dependent epimerase/dehydratase family.</text>
</comment>
<evidence type="ECO:0000259" key="6">
    <source>
        <dbReference type="Pfam" id="PF01370"/>
    </source>
</evidence>
<dbReference type="InterPro" id="IPR036291">
    <property type="entry name" value="NAD(P)-bd_dom_sf"/>
</dbReference>
<keyword evidence="8" id="KW-1185">Reference proteome</keyword>
<name>A0ABU1GAT5_9GAMM</name>
<dbReference type="Pfam" id="PF01370">
    <property type="entry name" value="Epimerase"/>
    <property type="match status" value="1"/>
</dbReference>